<name>A0A857JRQ1_AERHY</name>
<keyword evidence="1" id="KW-0614">Plasmid</keyword>
<proteinExistence type="predicted"/>
<protein>
    <submittedName>
        <fullName evidence="1">Uncharacterized protein</fullName>
    </submittedName>
</protein>
<sequence>MARLPRRFLRAGRGWFPVTLCLQMPHGCESWAAVVRDRTLGSM</sequence>
<geneLocation type="plasmid" evidence="1">
    <name>pAerX</name>
</geneLocation>
<accession>A0A857JRQ1</accession>
<reference evidence="1" key="1">
    <citation type="submission" date="2019-05" db="EMBL/GenBank/DDBJ databases">
        <authorList>
            <person name="Perez Valdespino A."/>
            <person name="Curiel Quesada E."/>
            <person name="Perez Garcia D."/>
        </authorList>
    </citation>
    <scope>NUCLEOTIDE SEQUENCE</scope>
    <source>
        <strain evidence="1">RO13</strain>
        <plasmid evidence="1">pAerX</plasmid>
    </source>
</reference>
<organism evidence="1">
    <name type="scientific">Aeromonas hydrophila</name>
    <dbReference type="NCBI Taxonomy" id="644"/>
    <lineage>
        <taxon>Bacteria</taxon>
        <taxon>Pseudomonadati</taxon>
        <taxon>Pseudomonadota</taxon>
        <taxon>Gammaproteobacteria</taxon>
        <taxon>Aeromonadales</taxon>
        <taxon>Aeromonadaceae</taxon>
        <taxon>Aeromonas</taxon>
    </lineage>
</organism>
<evidence type="ECO:0000313" key="1">
    <source>
        <dbReference type="EMBL" id="QHJ90256.1"/>
    </source>
</evidence>
<dbReference type="AlphaFoldDB" id="A0A857JRQ1"/>
<dbReference type="EMBL" id="MK962690">
    <property type="protein sequence ID" value="QHJ90256.1"/>
    <property type="molecule type" value="Genomic_DNA"/>
</dbReference>